<feature type="transmembrane region" description="Helical" evidence="1">
    <location>
        <begin position="578"/>
        <end position="600"/>
    </location>
</feature>
<sequence length="1144" mass="120715">MPAATAENLEPINPTKLADAIRWSIEYLLDPKRGGGKSLPSDKELKLRYQNPQITQKLINFEVLNRFSVNSIEKIQDLEQQKIQEVLGKTGQEQEQNQSTINQAAVPKTQAKIIQFPSSKRVSALGVLAEIDTVLENHKNSISPKLTADLSPKIKELLPKLGIKNLSEEQLNKIAQEVAVETSRQTLEDAHKIQNVSQINDLVADSLTQTLITHPEIAGKIKDEPTKVFQKIWGQTKEISTSNQNDLEKAAALANLDEIAELQKPDQAVEEALTTSARDTVESQEPLGGSQLQENIKGNFKSYLSDYVKEVDTQLSKLPKGEVPSLEELQKLKDAAHTNAQETQGGKQSGTKIDYKNAADTLANSLNLAQIQPKSAPNLPVVIETIVNNPTYGKKLYLAALGHDEQTLAKSLKEKSEIIERLKSKKSLTLKEAKQLSEAKLYWAKYAQAQALKVKNPKQYQALLSILSKMGDGRAELVSQSVWQSERFLQAKMPKIFAYNERLTAGAAFGKLGFNIGGMGIGSIFSNIKGQISAASMLGMGMASTKSINKIRNQITAAIGAPIAGLMLYLMSLGQAAVTGAIIGMGTGALAGAVIPVAFLGPAGVLLWPVTVPLGIVMGGAAGALIGLGIASGSATMISMGAAGATGALIGGYIGFGVGAGIGTFLAGVCITFTAGLCAPFAPFIVIGSTAIGTAIGAAIGFVVGLATGYLIGKFLITPLMSGVKSALGGIGAGAGAGLGLLNSLYGLATGLLHTGIGAISSIGGGLLSGLSGGLSMIVNGLGFGGAATASAAAIPVLSTFGVVGVTGAMTAVIVPAAIFATIAGDEITPIITPGQNQYFSLTKSAVPDKIPNSALPSQIDYTITLEAKVNLENIQITDVLKVQKQSTSFELSPDPCTGTLPQTLQAGDPPWTCNFSVTVDINFEDSLVANTVTVKATPEGQAEFTDHSTATTIIGNPPTICAILNIEGPWSQEEKDNINSICQVLDQSPQYVSLLQRAGTITLQRVPGGTLGEGVCGTVNGGNIVRISCSMTPISFAKYVIIHELGHVLGNYNGALFNDFISTYNQEGLVPTYPFDVESADESFAEMTTEYVVSKEYNHPPRSWSGYPGGPWINPGPGWTTFQQDRPAHYDFAKSKVFGGKEY</sequence>
<feature type="transmembrane region" description="Helical" evidence="1">
    <location>
        <begin position="606"/>
        <end position="630"/>
    </location>
</feature>
<keyword evidence="1" id="KW-0472">Membrane</keyword>
<comment type="caution">
    <text evidence="2">The sequence shown here is derived from an EMBL/GenBank/DDBJ whole genome shotgun (WGS) entry which is preliminary data.</text>
</comment>
<proteinExistence type="predicted"/>
<feature type="transmembrane region" description="Helical" evidence="1">
    <location>
        <begin position="642"/>
        <end position="675"/>
    </location>
</feature>
<keyword evidence="1" id="KW-0812">Transmembrane</keyword>
<feature type="transmembrane region" description="Helical" evidence="1">
    <location>
        <begin position="801"/>
        <end position="824"/>
    </location>
</feature>
<evidence type="ECO:0000313" key="2">
    <source>
        <dbReference type="EMBL" id="OGD87498.1"/>
    </source>
</evidence>
<reference evidence="2 3" key="1">
    <citation type="journal article" date="2016" name="Nat. Commun.">
        <title>Thousands of microbial genomes shed light on interconnected biogeochemical processes in an aquifer system.</title>
        <authorList>
            <person name="Anantharaman K."/>
            <person name="Brown C.T."/>
            <person name="Hug L.A."/>
            <person name="Sharon I."/>
            <person name="Castelle C.J."/>
            <person name="Probst A.J."/>
            <person name="Thomas B.C."/>
            <person name="Singh A."/>
            <person name="Wilkins M.J."/>
            <person name="Karaoz U."/>
            <person name="Brodie E.L."/>
            <person name="Williams K.H."/>
            <person name="Hubbard S.S."/>
            <person name="Banfield J.F."/>
        </authorList>
    </citation>
    <scope>NUCLEOTIDE SEQUENCE [LARGE SCALE GENOMIC DNA]</scope>
</reference>
<organism evidence="2 3">
    <name type="scientific">Candidatus Curtissbacteria bacterium RIFCSPHIGHO2_01_FULL_41_11</name>
    <dbReference type="NCBI Taxonomy" id="1797711"/>
    <lineage>
        <taxon>Bacteria</taxon>
        <taxon>Candidatus Curtissiibacteriota</taxon>
    </lineage>
</organism>
<feature type="transmembrane region" description="Helical" evidence="1">
    <location>
        <begin position="554"/>
        <end position="571"/>
    </location>
</feature>
<name>A0A1F5G6L3_9BACT</name>
<feature type="transmembrane region" description="Helical" evidence="1">
    <location>
        <begin position="724"/>
        <end position="742"/>
    </location>
</feature>
<evidence type="ECO:0000313" key="3">
    <source>
        <dbReference type="Proteomes" id="UP000179102"/>
    </source>
</evidence>
<evidence type="ECO:0000256" key="1">
    <source>
        <dbReference type="SAM" id="Phobius"/>
    </source>
</evidence>
<feature type="transmembrane region" description="Helical" evidence="1">
    <location>
        <begin position="681"/>
        <end position="712"/>
    </location>
</feature>
<accession>A0A1F5G6L3</accession>
<protein>
    <submittedName>
        <fullName evidence="2">Uncharacterized protein</fullName>
    </submittedName>
</protein>
<dbReference type="Proteomes" id="UP000179102">
    <property type="component" value="Unassembled WGS sequence"/>
</dbReference>
<dbReference type="STRING" id="1797711.A2870_04075"/>
<dbReference type="EMBL" id="MFAZ01000012">
    <property type="protein sequence ID" value="OGD87498.1"/>
    <property type="molecule type" value="Genomic_DNA"/>
</dbReference>
<keyword evidence="1" id="KW-1133">Transmembrane helix</keyword>
<gene>
    <name evidence="2" type="ORF">A2870_04075</name>
</gene>
<dbReference type="AlphaFoldDB" id="A0A1F5G6L3"/>